<evidence type="ECO:0000256" key="3">
    <source>
        <dbReference type="PROSITE-ProRule" id="PRU10007"/>
    </source>
</evidence>
<evidence type="ECO:0000313" key="7">
    <source>
        <dbReference type="Proteomes" id="UP000188929"/>
    </source>
</evidence>
<organism evidence="6 7">
    <name type="scientific">Pseudofrankia asymbiotica</name>
    <dbReference type="NCBI Taxonomy" id="1834516"/>
    <lineage>
        <taxon>Bacteria</taxon>
        <taxon>Bacillati</taxon>
        <taxon>Actinomycetota</taxon>
        <taxon>Actinomycetes</taxon>
        <taxon>Frankiales</taxon>
        <taxon>Frankiaceae</taxon>
        <taxon>Pseudofrankia</taxon>
    </lineage>
</organism>
<dbReference type="Gene3D" id="3.40.605.10">
    <property type="entry name" value="Aldehyde Dehydrogenase, Chain A, domain 1"/>
    <property type="match status" value="1"/>
</dbReference>
<dbReference type="Pfam" id="PF00171">
    <property type="entry name" value="Aldedh"/>
    <property type="match status" value="1"/>
</dbReference>
<feature type="active site" evidence="3">
    <location>
        <position position="260"/>
    </location>
</feature>
<proteinExistence type="inferred from homology"/>
<gene>
    <name evidence="6" type="ORF">BL253_34685</name>
</gene>
<dbReference type="GO" id="GO:0016620">
    <property type="term" value="F:oxidoreductase activity, acting on the aldehyde or oxo group of donors, NAD or NADP as acceptor"/>
    <property type="evidence" value="ECO:0007669"/>
    <property type="project" value="InterPro"/>
</dbReference>
<sequence length="486" mass="51775">MCCRHYKCKELVVTTATNYIDGQFVPSSVDARIPVINPTTEQVIGSVADSSADDIDMAARAADRALPAWAALTPKERAGYIRALANALLKRSDVISRLVSEQNGTPIGFATFGNQIHVDSVYRYSADLADRFEVETEVEAPDGTTTIVRREPIGVAGLIVPWNGPTALLAWKLGPALAAGCTVVIKPSPETSLDLIHLAEASVEAGFPPGVINYVTGAVTAGEALVRHPLIRKIAFTGSTVVGKSIARTAGSLLKPVTLELGGKSAGILLDDVEVETFTRNLSTFVIPITGQTCYSNTRILAPRSRYDEMVEALSSAMDEMTIGDPFDPETQAGPLTSKSQLERVTGYIQAGIAEGAQVTAGGGRPTRFDRGYFVEGTVFANVKNDMRIAREEIFGPVIAVIPYEGDDEAVRLANDSPFGLGGSVFTSDPDRGLEIARKVQTGTFGVNRYNVAINAPFGGYKESGIGRELGADALHAYSQTKAIYI</sequence>
<dbReference type="PROSITE" id="PS00687">
    <property type="entry name" value="ALDEHYDE_DEHYDR_GLU"/>
    <property type="match status" value="1"/>
</dbReference>
<dbReference type="InterPro" id="IPR016163">
    <property type="entry name" value="Ald_DH_C"/>
</dbReference>
<dbReference type="PANTHER" id="PTHR42804:SF1">
    <property type="entry name" value="ALDEHYDE DEHYDROGENASE-RELATED"/>
    <property type="match status" value="1"/>
</dbReference>
<evidence type="ECO:0000256" key="1">
    <source>
        <dbReference type="ARBA" id="ARBA00009986"/>
    </source>
</evidence>
<keyword evidence="2 4" id="KW-0560">Oxidoreductase</keyword>
<dbReference type="EMBL" id="MOMC01000098">
    <property type="protein sequence ID" value="ONH22799.1"/>
    <property type="molecule type" value="Genomic_DNA"/>
</dbReference>
<evidence type="ECO:0000259" key="5">
    <source>
        <dbReference type="Pfam" id="PF00171"/>
    </source>
</evidence>
<dbReference type="STRING" id="1834516.BL253_34685"/>
<name>A0A1V2I0G2_9ACTN</name>
<dbReference type="InterPro" id="IPR029510">
    <property type="entry name" value="Ald_DH_CS_GLU"/>
</dbReference>
<evidence type="ECO:0000313" key="6">
    <source>
        <dbReference type="EMBL" id="ONH22799.1"/>
    </source>
</evidence>
<dbReference type="AlphaFoldDB" id="A0A1V2I0G2"/>
<dbReference type="OrthoDB" id="6882680at2"/>
<dbReference type="PANTHER" id="PTHR42804">
    <property type="entry name" value="ALDEHYDE DEHYDROGENASE"/>
    <property type="match status" value="1"/>
</dbReference>
<dbReference type="InterPro" id="IPR015590">
    <property type="entry name" value="Aldehyde_DH_dom"/>
</dbReference>
<keyword evidence="7" id="KW-1185">Reference proteome</keyword>
<dbReference type="FunFam" id="3.40.605.10:FF:000026">
    <property type="entry name" value="Aldehyde dehydrogenase, putative"/>
    <property type="match status" value="1"/>
</dbReference>
<dbReference type="Proteomes" id="UP000188929">
    <property type="component" value="Unassembled WGS sequence"/>
</dbReference>
<dbReference type="FunFam" id="3.40.605.10:FF:000007">
    <property type="entry name" value="NAD/NADP-dependent betaine aldehyde dehydrogenase"/>
    <property type="match status" value="1"/>
</dbReference>
<dbReference type="SUPFAM" id="SSF53720">
    <property type="entry name" value="ALDH-like"/>
    <property type="match status" value="1"/>
</dbReference>
<protein>
    <submittedName>
        <fullName evidence="6">Aldehyde dehydrogenase</fullName>
    </submittedName>
</protein>
<reference evidence="7" key="1">
    <citation type="submission" date="2016-10" db="EMBL/GenBank/DDBJ databases">
        <title>Frankia sp. NRRL B-16386 Genome sequencing.</title>
        <authorList>
            <person name="Ghodhbane-Gtari F."/>
            <person name="Swanson E."/>
            <person name="Gueddou A."/>
            <person name="Hezbri K."/>
            <person name="Ktari K."/>
            <person name="Nouioui I."/>
            <person name="Morris K."/>
            <person name="Simpson S."/>
            <person name="Abebe-Akele F."/>
            <person name="Thomas K."/>
            <person name="Gtari M."/>
            <person name="Tisa L.S."/>
        </authorList>
    </citation>
    <scope>NUCLEOTIDE SEQUENCE [LARGE SCALE GENOMIC DNA]</scope>
    <source>
        <strain evidence="7">NRRL B-16386</strain>
    </source>
</reference>
<accession>A0A1V2I0G2</accession>
<feature type="domain" description="Aldehyde dehydrogenase" evidence="5">
    <location>
        <begin position="27"/>
        <end position="484"/>
    </location>
</feature>
<dbReference type="Gene3D" id="3.40.309.10">
    <property type="entry name" value="Aldehyde Dehydrogenase, Chain A, domain 2"/>
    <property type="match status" value="1"/>
</dbReference>
<evidence type="ECO:0000256" key="4">
    <source>
        <dbReference type="RuleBase" id="RU003345"/>
    </source>
</evidence>
<dbReference type="InterPro" id="IPR016162">
    <property type="entry name" value="Ald_DH_N"/>
</dbReference>
<dbReference type="InterPro" id="IPR016161">
    <property type="entry name" value="Ald_DH/histidinol_DH"/>
</dbReference>
<dbReference type="CDD" id="cd07139">
    <property type="entry name" value="ALDH_AldA-Rv0768"/>
    <property type="match status" value="1"/>
</dbReference>
<comment type="caution">
    <text evidence="6">The sequence shown here is derived from an EMBL/GenBank/DDBJ whole genome shotgun (WGS) entry which is preliminary data.</text>
</comment>
<dbReference type="FunFam" id="3.40.309.10:FF:000009">
    <property type="entry name" value="Aldehyde dehydrogenase A"/>
    <property type="match status" value="1"/>
</dbReference>
<evidence type="ECO:0000256" key="2">
    <source>
        <dbReference type="ARBA" id="ARBA00023002"/>
    </source>
</evidence>
<comment type="similarity">
    <text evidence="1 4">Belongs to the aldehyde dehydrogenase family.</text>
</comment>